<evidence type="ECO:0000313" key="2">
    <source>
        <dbReference type="Proteomes" id="UP000308600"/>
    </source>
</evidence>
<accession>A0ACD3B087</accession>
<sequence length="503" mass="55452">MATTQPQRETSSDRAPSITKHDIEVIDPFQDNTTNTDDGRSTTSEISEAERKLVRKLDYRIPPILCLLYFFAFLDRSNLGNARLQGLPEDVLGGDPTGTLYAWIFSAFFFSYVLCQVPCVILSKLFPPRRWLGISAIGFALCSTLMATGFNFGSLFADRVMLGVFEAAFSPGIPLYLSYFYTKHEIGLRLAYYQTFSAVAGAFGGLIAFGVQNAHVSIAKWRLLFIIEGLPGMVMGVIALFFLPDRPEMTGFFNEEERKLAMERRSRSISADIGYSLNKAHIWAALKDWRVYTGGIIFFGINCSLASVSAFLPTIIKSFGFTNAVAQLLTVPPYAVASIALIGTCYMSDRIQNRGMLLAVANAVCAIGYLILLLVKTNIHARYFATFCITSGVITAVGLIISWYPHNLGSETKRATGIPLFMSIGQGGSILGSQIFPSTEGPLYMYIVTCGLEFLAALCAIILSVSYLMDNRHRDRLYGKPKPDAEVDTSVLADKAPMFRYVP</sequence>
<name>A0ACD3B087_9AGAR</name>
<reference evidence="1 2" key="1">
    <citation type="journal article" date="2019" name="Nat. Ecol. Evol.">
        <title>Megaphylogeny resolves global patterns of mushroom evolution.</title>
        <authorList>
            <person name="Varga T."/>
            <person name="Krizsan K."/>
            <person name="Foldi C."/>
            <person name="Dima B."/>
            <person name="Sanchez-Garcia M."/>
            <person name="Sanchez-Ramirez S."/>
            <person name="Szollosi G.J."/>
            <person name="Szarkandi J.G."/>
            <person name="Papp V."/>
            <person name="Albert L."/>
            <person name="Andreopoulos W."/>
            <person name="Angelini C."/>
            <person name="Antonin V."/>
            <person name="Barry K.W."/>
            <person name="Bougher N.L."/>
            <person name="Buchanan P."/>
            <person name="Buyck B."/>
            <person name="Bense V."/>
            <person name="Catcheside P."/>
            <person name="Chovatia M."/>
            <person name="Cooper J."/>
            <person name="Damon W."/>
            <person name="Desjardin D."/>
            <person name="Finy P."/>
            <person name="Geml J."/>
            <person name="Haridas S."/>
            <person name="Hughes K."/>
            <person name="Justo A."/>
            <person name="Karasinski D."/>
            <person name="Kautmanova I."/>
            <person name="Kiss B."/>
            <person name="Kocsube S."/>
            <person name="Kotiranta H."/>
            <person name="LaButti K.M."/>
            <person name="Lechner B.E."/>
            <person name="Liimatainen K."/>
            <person name="Lipzen A."/>
            <person name="Lukacs Z."/>
            <person name="Mihaltcheva S."/>
            <person name="Morgado L.N."/>
            <person name="Niskanen T."/>
            <person name="Noordeloos M.E."/>
            <person name="Ohm R.A."/>
            <person name="Ortiz-Santana B."/>
            <person name="Ovrebo C."/>
            <person name="Racz N."/>
            <person name="Riley R."/>
            <person name="Savchenko A."/>
            <person name="Shiryaev A."/>
            <person name="Soop K."/>
            <person name="Spirin V."/>
            <person name="Szebenyi C."/>
            <person name="Tomsovsky M."/>
            <person name="Tulloss R.E."/>
            <person name="Uehling J."/>
            <person name="Grigoriev I.V."/>
            <person name="Vagvolgyi C."/>
            <person name="Papp T."/>
            <person name="Martin F.M."/>
            <person name="Miettinen O."/>
            <person name="Hibbett D.S."/>
            <person name="Nagy L.G."/>
        </authorList>
    </citation>
    <scope>NUCLEOTIDE SEQUENCE [LARGE SCALE GENOMIC DNA]</scope>
    <source>
        <strain evidence="1 2">NL-1719</strain>
    </source>
</reference>
<evidence type="ECO:0000313" key="1">
    <source>
        <dbReference type="EMBL" id="TFK71297.1"/>
    </source>
</evidence>
<dbReference type="Proteomes" id="UP000308600">
    <property type="component" value="Unassembled WGS sequence"/>
</dbReference>
<keyword evidence="2" id="KW-1185">Reference proteome</keyword>
<protein>
    <submittedName>
        <fullName evidence="1">MFS general substrate transporter</fullName>
    </submittedName>
</protein>
<dbReference type="EMBL" id="ML208300">
    <property type="protein sequence ID" value="TFK71297.1"/>
    <property type="molecule type" value="Genomic_DNA"/>
</dbReference>
<gene>
    <name evidence="1" type="ORF">BDN72DRAFT_765220</name>
</gene>
<organism evidence="1 2">
    <name type="scientific">Pluteus cervinus</name>
    <dbReference type="NCBI Taxonomy" id="181527"/>
    <lineage>
        <taxon>Eukaryota</taxon>
        <taxon>Fungi</taxon>
        <taxon>Dikarya</taxon>
        <taxon>Basidiomycota</taxon>
        <taxon>Agaricomycotina</taxon>
        <taxon>Agaricomycetes</taxon>
        <taxon>Agaricomycetidae</taxon>
        <taxon>Agaricales</taxon>
        <taxon>Pluteineae</taxon>
        <taxon>Pluteaceae</taxon>
        <taxon>Pluteus</taxon>
    </lineage>
</organism>
<proteinExistence type="predicted"/>